<reference evidence="3 4" key="1">
    <citation type="submission" date="2023-05" db="EMBL/GenBank/DDBJ databases">
        <title>The complete genome of Acinetobacter sp. nov KCTC 92772.</title>
        <authorList>
            <person name="Zhou G."/>
        </authorList>
    </citation>
    <scope>NUCLEOTIDE SEQUENCE [LARGE SCALE GENOMIC DNA]</scope>
    <source>
        <strain evidence="3 4">KCTC 92772</strain>
    </source>
</reference>
<keyword evidence="2" id="KW-0812">Transmembrane</keyword>
<evidence type="ECO:0000313" key="3">
    <source>
        <dbReference type="EMBL" id="WHP04882.1"/>
    </source>
</evidence>
<sequence length="147" mass="15946">MKIGKQNGFTLIELLIVVAVIGILAAIAYPSYRKYVVQAKRVEVQSDMIDISARLQRYKAINSTFIKSDGTPIALGDIGHNGSSPQSGQATYALQLSNVTAGTWTLIATPNSGTTQVGNGVVCLNSQGQRYWEKDSTTCDFTKNNWD</sequence>
<keyword evidence="4" id="KW-1185">Reference proteome</keyword>
<keyword evidence="1" id="KW-0488">Methylation</keyword>
<feature type="transmembrane region" description="Helical" evidence="2">
    <location>
        <begin position="12"/>
        <end position="32"/>
    </location>
</feature>
<dbReference type="InterPro" id="IPR031982">
    <property type="entry name" value="PilE-like"/>
</dbReference>
<dbReference type="InterPro" id="IPR045584">
    <property type="entry name" value="Pilin-like"/>
</dbReference>
<dbReference type="EMBL" id="CP125669">
    <property type="protein sequence ID" value="WHP04882.1"/>
    <property type="molecule type" value="Genomic_DNA"/>
</dbReference>
<dbReference type="RefSeq" id="WP_283266499.1">
    <property type="nucleotide sequence ID" value="NZ_CP125669.1"/>
</dbReference>
<accession>A0ABY8S2Z7</accession>
<gene>
    <name evidence="3" type="ORF">QLH32_12620</name>
</gene>
<evidence type="ECO:0000313" key="4">
    <source>
        <dbReference type="Proteomes" id="UP001229836"/>
    </source>
</evidence>
<dbReference type="SUPFAM" id="SSF54523">
    <property type="entry name" value="Pili subunits"/>
    <property type="match status" value="1"/>
</dbReference>
<dbReference type="PANTHER" id="PTHR30093:SF47">
    <property type="entry name" value="TYPE IV PILUS NON-CORE MINOR PILIN PILE"/>
    <property type="match status" value="1"/>
</dbReference>
<dbReference type="PRINTS" id="PR00813">
    <property type="entry name" value="BCTERIALGSPG"/>
</dbReference>
<name>A0ABY8S2Z7_9GAMM</name>
<dbReference type="Proteomes" id="UP001229836">
    <property type="component" value="Chromosome"/>
</dbReference>
<evidence type="ECO:0000256" key="1">
    <source>
        <dbReference type="ARBA" id="ARBA00022481"/>
    </source>
</evidence>
<proteinExistence type="predicted"/>
<dbReference type="InterPro" id="IPR000983">
    <property type="entry name" value="Bac_GSPG_pilin"/>
</dbReference>
<dbReference type="InterPro" id="IPR012902">
    <property type="entry name" value="N_methyl_site"/>
</dbReference>
<keyword evidence="2" id="KW-1133">Transmembrane helix</keyword>
<evidence type="ECO:0000256" key="2">
    <source>
        <dbReference type="SAM" id="Phobius"/>
    </source>
</evidence>
<dbReference type="Pfam" id="PF16732">
    <property type="entry name" value="ComP_DUS"/>
    <property type="match status" value="1"/>
</dbReference>
<dbReference type="Gene3D" id="3.30.700.10">
    <property type="entry name" value="Glycoprotein, Type 4 Pilin"/>
    <property type="match status" value="1"/>
</dbReference>
<dbReference type="NCBIfam" id="TIGR02532">
    <property type="entry name" value="IV_pilin_GFxxxE"/>
    <property type="match status" value="1"/>
</dbReference>
<keyword evidence="2" id="KW-0472">Membrane</keyword>
<organism evidence="3 4">
    <name type="scientific">Acinetobacter corruptisaponis</name>
    <dbReference type="NCBI Taxonomy" id="3045147"/>
    <lineage>
        <taxon>Bacteria</taxon>
        <taxon>Pseudomonadati</taxon>
        <taxon>Pseudomonadota</taxon>
        <taxon>Gammaproteobacteria</taxon>
        <taxon>Moraxellales</taxon>
        <taxon>Moraxellaceae</taxon>
        <taxon>Acinetobacter</taxon>
    </lineage>
</organism>
<dbReference type="Pfam" id="PF07963">
    <property type="entry name" value="N_methyl"/>
    <property type="match status" value="1"/>
</dbReference>
<protein>
    <submittedName>
        <fullName evidence="3">Type IV pilin protein</fullName>
    </submittedName>
</protein>
<dbReference type="PANTHER" id="PTHR30093">
    <property type="entry name" value="GENERAL SECRETION PATHWAY PROTEIN G"/>
    <property type="match status" value="1"/>
</dbReference>